<dbReference type="PANTHER" id="PTHR40094:SF1">
    <property type="entry name" value="UBIQUITIN DOMAIN-CONTAINING PROTEIN"/>
    <property type="match status" value="1"/>
</dbReference>
<gene>
    <name evidence="5" type="ORF">G3569_01940</name>
</gene>
<dbReference type="InterPro" id="IPR021868">
    <property type="entry name" value="Alpha_2_Macroglob_MG3"/>
</dbReference>
<dbReference type="InterPro" id="IPR047565">
    <property type="entry name" value="Alpha-macroglob_thiol-ester_cl"/>
</dbReference>
<dbReference type="Pfam" id="PF00207">
    <property type="entry name" value="A2M"/>
    <property type="match status" value="1"/>
</dbReference>
<dbReference type="Pfam" id="PF17962">
    <property type="entry name" value="bMG6"/>
    <property type="match status" value="1"/>
</dbReference>
<dbReference type="InterPro" id="IPR001599">
    <property type="entry name" value="Macroglobln_a2"/>
</dbReference>
<dbReference type="GO" id="GO:0004866">
    <property type="term" value="F:endopeptidase inhibitor activity"/>
    <property type="evidence" value="ECO:0007669"/>
    <property type="project" value="InterPro"/>
</dbReference>
<evidence type="ECO:0000313" key="5">
    <source>
        <dbReference type="EMBL" id="NGP87101.1"/>
    </source>
</evidence>
<dbReference type="SMART" id="SM01360">
    <property type="entry name" value="A2M"/>
    <property type="match status" value="1"/>
</dbReference>
<name>A0A6M1T575_9BACT</name>
<evidence type="ECO:0000313" key="6">
    <source>
        <dbReference type="Proteomes" id="UP000479132"/>
    </source>
</evidence>
<dbReference type="GO" id="GO:0005615">
    <property type="term" value="C:extracellular space"/>
    <property type="evidence" value="ECO:0007669"/>
    <property type="project" value="InterPro"/>
</dbReference>
<dbReference type="InterPro" id="IPR011625">
    <property type="entry name" value="A2M_N_BRD"/>
</dbReference>
<dbReference type="CDD" id="cd02891">
    <property type="entry name" value="A2M_like"/>
    <property type="match status" value="1"/>
</dbReference>
<comment type="caution">
    <text evidence="5">The sequence shown here is derived from an EMBL/GenBank/DDBJ whole genome shotgun (WGS) entry which is preliminary data.</text>
</comment>
<feature type="domain" description="Alpha-2-macroglobulin" evidence="4">
    <location>
        <begin position="1178"/>
        <end position="1266"/>
    </location>
</feature>
<dbReference type="EMBL" id="JAALLS010000002">
    <property type="protein sequence ID" value="NGP87101.1"/>
    <property type="molecule type" value="Genomic_DNA"/>
</dbReference>
<dbReference type="Gene3D" id="2.60.40.1930">
    <property type="match status" value="1"/>
</dbReference>
<evidence type="ECO:0000256" key="1">
    <source>
        <dbReference type="ARBA" id="ARBA00010556"/>
    </source>
</evidence>
<accession>A0A6M1T575</accession>
<reference evidence="5 6" key="1">
    <citation type="submission" date="2020-02" db="EMBL/GenBank/DDBJ databases">
        <title>Aliifodinibius halophilus 2W32, complete genome.</title>
        <authorList>
            <person name="Li Y."/>
            <person name="Wu S."/>
        </authorList>
    </citation>
    <scope>NUCLEOTIDE SEQUENCE [LARGE SCALE GENOMIC DNA]</scope>
    <source>
        <strain evidence="5 6">2W32</strain>
    </source>
</reference>
<feature type="domain" description="Alpha-2-macroglobulin bait region" evidence="3">
    <location>
        <begin position="971"/>
        <end position="1113"/>
    </location>
</feature>
<dbReference type="Proteomes" id="UP000479132">
    <property type="component" value="Unassembled WGS sequence"/>
</dbReference>
<dbReference type="InterPro" id="IPR041203">
    <property type="entry name" value="Bact_A2M_MG5"/>
</dbReference>
<dbReference type="SMART" id="SM01359">
    <property type="entry name" value="A2M_N_2"/>
    <property type="match status" value="1"/>
</dbReference>
<dbReference type="PROSITE" id="PS51257">
    <property type="entry name" value="PROKAR_LIPOPROTEIN"/>
    <property type="match status" value="1"/>
</dbReference>
<keyword evidence="2" id="KW-0732">Signal</keyword>
<dbReference type="InterPro" id="IPR011626">
    <property type="entry name" value="Alpha-macroglobulin_TED"/>
</dbReference>
<protein>
    <recommendedName>
        <fullName evidence="7">Alpha-2-macroglobulin</fullName>
    </recommendedName>
</protein>
<dbReference type="Pfam" id="PF11974">
    <property type="entry name" value="bMG3"/>
    <property type="match status" value="1"/>
</dbReference>
<keyword evidence="6" id="KW-1185">Reference proteome</keyword>
<dbReference type="Pfam" id="PF07703">
    <property type="entry name" value="A2M_BRD"/>
    <property type="match status" value="1"/>
</dbReference>
<dbReference type="PANTHER" id="PTHR40094">
    <property type="entry name" value="ALPHA-2-MACROGLOBULIN HOMOLOG"/>
    <property type="match status" value="1"/>
</dbReference>
<dbReference type="InterPro" id="IPR051802">
    <property type="entry name" value="YfhM-like"/>
</dbReference>
<organism evidence="5 6">
    <name type="scientific">Fodinibius halophilus</name>
    <dbReference type="NCBI Taxonomy" id="1736908"/>
    <lineage>
        <taxon>Bacteria</taxon>
        <taxon>Pseudomonadati</taxon>
        <taxon>Balneolota</taxon>
        <taxon>Balneolia</taxon>
        <taxon>Balneolales</taxon>
        <taxon>Balneolaceae</taxon>
        <taxon>Fodinibius</taxon>
    </lineage>
</organism>
<dbReference type="Pfam" id="PF01835">
    <property type="entry name" value="MG2"/>
    <property type="match status" value="1"/>
</dbReference>
<proteinExistence type="inferred from homology"/>
<comment type="similarity">
    <text evidence="1">Belongs to the protease inhibitor I39 (alpha-2-macroglobulin) family. Bacterial alpha-2-macroglobulin subfamily.</text>
</comment>
<dbReference type="SMART" id="SM01419">
    <property type="entry name" value="Thiol-ester_cl"/>
    <property type="match status" value="1"/>
</dbReference>
<dbReference type="InterPro" id="IPR008930">
    <property type="entry name" value="Terpenoid_cyclase/PrenylTrfase"/>
</dbReference>
<dbReference type="Pfam" id="PF17972">
    <property type="entry name" value="bMG5"/>
    <property type="match status" value="1"/>
</dbReference>
<evidence type="ECO:0000256" key="2">
    <source>
        <dbReference type="ARBA" id="ARBA00022729"/>
    </source>
</evidence>
<evidence type="ECO:0000259" key="3">
    <source>
        <dbReference type="SMART" id="SM01359"/>
    </source>
</evidence>
<evidence type="ECO:0000259" key="4">
    <source>
        <dbReference type="SMART" id="SM01360"/>
    </source>
</evidence>
<dbReference type="Pfam" id="PF17973">
    <property type="entry name" value="bMG10"/>
    <property type="match status" value="1"/>
</dbReference>
<dbReference type="Pfam" id="PF07678">
    <property type="entry name" value="TED_complement"/>
    <property type="match status" value="1"/>
</dbReference>
<evidence type="ECO:0008006" key="7">
    <source>
        <dbReference type="Google" id="ProtNLM"/>
    </source>
</evidence>
<dbReference type="InterPro" id="IPR002890">
    <property type="entry name" value="MG2"/>
</dbReference>
<sequence>MRNSLFFSIGLLLLLIISGCGENKRQVIEQDKAFASYITGYTSNVISSRGEVVVRLSSEFEESSRPQSNLFQFKPSVEGEQVWLDGRTVAFRPDEGFKNGTRYIASFRTGSLFDVSENLQTFQFDFEILQQNLEVSVGDATAAATGDRSRQQLEGTVYTADVAELKAVKKVLEAEQGSRELPVEWQQESDEKAHHFIVKDIERTNSPESVYLSWDGSPIGATVRGQRNIEIPPLDAFELVRAEVVRDVNPHVEVAFSDELDTEQDLQGLIRIDSYDDLDIIVQQNRVELYPRKKIKGKRTLHLSPGIRSRHGKRLGKKVSRTIRLHQPKPQVRFVGKGEIIPSSEELLVPFEAVSLGAVDVQVTRIFENNVSQFLQFNSLGGRRNLKEVGRPIVQKVIPLSALGNADVSSWNGYALDLSDLIEPEPGAIYQVVIGFRKHQAVYPCGDGALADIEDRKWTLSTEEENEYWESFQDSYYPDGYNWRERKNPCDVSYYRRSRFGKRNVLASDLGLIAKQGKLGTTQFVVTDLKTAQPKSGVNLAVYDYQQQKLASLTSNGQGMAKATFDRKPFLVVAKDGPQRGYLRMKDGSALSLSEFDVSGARVKEGVKGFLYGERGVWRPGDSLFVTLMVEDKQDVLPANHPVTFELRDPSGQLRDQQTINNPVNGFYSYQHRTGKDDPTGNWRLSAQLGGNTFSKTLKIETVKPNRLKVNLGFNNERLTASDRTLDGQISAQWLHGATARNLKTDMSMTLLEASKSFEGYEDYIFDDPSRSLSAATEEIFTGELDESGQTDFSYTLNKMDKVPGALRLSLLTRVYEESGNFSVNRSSIPYYPYETMVGLRMPETKSNRNMLDRDKTHTLDLVSLDIDGEPAPRQKVKVEIFKIDWRWWWEKSNENLSQYFGRRDVESVFSTETRTDGDGKTQVDFNIDEYRWGRFMVRVTDVVSGSSTGETFYLGWSYFRNNQVGNPSRLSFESDKEKYEVGEEVTLTIPSSADGKALVSLESGSKVLQKFWVDTQKEQTKASFLASKDMAPNIYAHVLMMQPHGQKQNDRPIRMYGVIPISVENPATQLNPTVELPSELRPESTVDIEVSEENGRAMTYTVAMVDEGLLDLTNFSTPAPHNSFYAREALGVKTWDLFDHVASAYAGSMNRILSIGGDQDAEGGQESTEVNRFEPMVRFVGPFELKEGTTNRHSIDVPNYVGSVRTMVVAGQDGAYGHAEKDTPVRKPVMVQGTLPRVLGPGEKVTLPVSVFAMNDDIEQVEVQVEANELFDIEDVSAHTVSFEEPGEKTIRFKLKVKSSIGAGKVQIDALSGSETAHHDIDIKVRNPNPPVTDLYNKVLEAGEEWSFDYTPVGLAGTNTGVFEVSTIPPIDLGRRLKYLIQYPHGCIEQVTSSVFPQLYLPIIMDISEGRKQKIQKHVDAAIERLKSFQTSSGGLGYWPGHNHANEWGTNYAYHFLLEAQSRGYYVPSELLSNINSFQRRKSSGWQLKKKGGHNKGLTQAYRLYTLALANTPDLGAMNRLREQYDLSPKVAWRLAAAYELAGQAEAADELVNGVSTEISKYREMSRTYGSATRDKAMILETLSIMEEREKAAPIMRDIAKELNRKRWMSTQTTAYSLIAIARFLNVSDTAKEIDLQYNITGAGKGAVTSTAPISQVPFTIDGQQQQQVTVKNNSKGVVFARLIQEGTPLVGDTTSTSNNLVQKVRYRTLDGDKVDPTQLPQGTDIVAEVTVSNPTSHKRYSELALTQIFPSGWEIRNVRMDDIKFKEPTAVPEYQDIRDDRVYTYFDLGPRKSKTFRTVLNVSYTGTFYLPTISTSAMYDEAVNARTAGQWVEVVLPK</sequence>
<dbReference type="Gene3D" id="1.50.10.20">
    <property type="match status" value="1"/>
</dbReference>
<dbReference type="InterPro" id="IPR041462">
    <property type="entry name" value="Bact_A2M_MG6"/>
</dbReference>
<dbReference type="Gene3D" id="2.60.40.3710">
    <property type="match status" value="1"/>
</dbReference>
<dbReference type="SUPFAM" id="SSF48239">
    <property type="entry name" value="Terpenoid cyclases/Protein prenyltransferases"/>
    <property type="match status" value="1"/>
</dbReference>
<dbReference type="InterPro" id="IPR041246">
    <property type="entry name" value="Bact_MG10"/>
</dbReference>